<proteinExistence type="predicted"/>
<dbReference type="Proteomes" id="UP001234297">
    <property type="component" value="Chromosome 3"/>
</dbReference>
<evidence type="ECO:0000313" key="1">
    <source>
        <dbReference type="EMBL" id="KAJ8637970.1"/>
    </source>
</evidence>
<evidence type="ECO:0000313" key="2">
    <source>
        <dbReference type="Proteomes" id="UP001234297"/>
    </source>
</evidence>
<organism evidence="1 2">
    <name type="scientific">Persea americana</name>
    <name type="common">Avocado</name>
    <dbReference type="NCBI Taxonomy" id="3435"/>
    <lineage>
        <taxon>Eukaryota</taxon>
        <taxon>Viridiplantae</taxon>
        <taxon>Streptophyta</taxon>
        <taxon>Embryophyta</taxon>
        <taxon>Tracheophyta</taxon>
        <taxon>Spermatophyta</taxon>
        <taxon>Magnoliopsida</taxon>
        <taxon>Magnoliidae</taxon>
        <taxon>Laurales</taxon>
        <taxon>Lauraceae</taxon>
        <taxon>Persea</taxon>
    </lineage>
</organism>
<dbReference type="EMBL" id="CM056811">
    <property type="protein sequence ID" value="KAJ8637970.1"/>
    <property type="molecule type" value="Genomic_DNA"/>
</dbReference>
<gene>
    <name evidence="1" type="ORF">MRB53_012237</name>
</gene>
<comment type="caution">
    <text evidence="1">The sequence shown here is derived from an EMBL/GenBank/DDBJ whole genome shotgun (WGS) entry which is preliminary data.</text>
</comment>
<reference evidence="1 2" key="1">
    <citation type="journal article" date="2022" name="Hortic Res">
        <title>A haplotype resolved chromosomal level avocado genome allows analysis of novel avocado genes.</title>
        <authorList>
            <person name="Nath O."/>
            <person name="Fletcher S.J."/>
            <person name="Hayward A."/>
            <person name="Shaw L.M."/>
            <person name="Masouleh A.K."/>
            <person name="Furtado A."/>
            <person name="Henry R.J."/>
            <person name="Mitter N."/>
        </authorList>
    </citation>
    <scope>NUCLEOTIDE SEQUENCE [LARGE SCALE GENOMIC DNA]</scope>
    <source>
        <strain evidence="2">cv. Hass</strain>
    </source>
</reference>
<protein>
    <submittedName>
        <fullName evidence="1">Uncharacterized protein</fullName>
    </submittedName>
</protein>
<accession>A0ACC2LX50</accession>
<name>A0ACC2LX50_PERAE</name>
<sequence>MPLSFYSVSAPPGPSKLFPMFFVAPTSASETFEMPTTIFFFIYVSKTPGNVFNPPCGILPGESELFPLGDSCFCPLGDCCWYLDGTIIAISLNGRLLSSFVATILETSHFKGISDSGLKLDFLAGEFSLSTNGGAPLPLFPTDTDLSQPDKNCLFSILPPLELFVGMFSLVEITTRALQFHHQRWFGLQIRAWMGKFGRSMVWDSQKTSVSLGWGGGRMRRGQEGNQTGGGRRRQIG</sequence>
<keyword evidence="2" id="KW-1185">Reference proteome</keyword>